<keyword evidence="3" id="KW-1185">Reference proteome</keyword>
<name>A0A5J4FVU5_9FLAO</name>
<gene>
    <name evidence="2" type="ORF">ULMS_16680</name>
</gene>
<proteinExistence type="predicted"/>
<dbReference type="EMBL" id="BKCF01000002">
    <property type="protein sequence ID" value="GEQ86160.1"/>
    <property type="molecule type" value="Genomic_DNA"/>
</dbReference>
<evidence type="ECO:0000313" key="2">
    <source>
        <dbReference type="EMBL" id="GEQ86160.1"/>
    </source>
</evidence>
<dbReference type="OrthoDB" id="1189912at2"/>
<dbReference type="RefSeq" id="WP_151894086.1">
    <property type="nucleotide sequence ID" value="NZ_BKCF01000002.1"/>
</dbReference>
<accession>A0A5J4FVU5</accession>
<evidence type="ECO:0000313" key="3">
    <source>
        <dbReference type="Proteomes" id="UP000326994"/>
    </source>
</evidence>
<comment type="caution">
    <text evidence="2">The sequence shown here is derived from an EMBL/GenBank/DDBJ whole genome shotgun (WGS) entry which is preliminary data.</text>
</comment>
<sequence>MNFYSYVEDINSQYDPYGWNNVSTGTGKYHVTYRGTKGGKPYTGYASAPSSANLTPDEIISRRYNGNFDDFGGTAPTSVNDEVLSGKDGKNTARGLEQHYYEEDVNKFGKDNVANKQNPVGKNYKKKGKYEKAKNNYLKGCN</sequence>
<organism evidence="2 3">
    <name type="scientific">Patiriisocius marinistellae</name>
    <dbReference type="NCBI Taxonomy" id="2494560"/>
    <lineage>
        <taxon>Bacteria</taxon>
        <taxon>Pseudomonadati</taxon>
        <taxon>Bacteroidota</taxon>
        <taxon>Flavobacteriia</taxon>
        <taxon>Flavobacteriales</taxon>
        <taxon>Flavobacteriaceae</taxon>
        <taxon>Patiriisocius</taxon>
    </lineage>
</organism>
<evidence type="ECO:0000256" key="1">
    <source>
        <dbReference type="SAM" id="MobiDB-lite"/>
    </source>
</evidence>
<dbReference type="Proteomes" id="UP000326994">
    <property type="component" value="Unassembled WGS sequence"/>
</dbReference>
<reference evidence="2 3" key="1">
    <citation type="submission" date="2019-08" db="EMBL/GenBank/DDBJ databases">
        <title>Ulvibacter marinistellae sp. nov., isolated from a starfish, Patiria pectinifera.</title>
        <authorList>
            <person name="Kawano K."/>
            <person name="Ushijima N."/>
            <person name="Kihara M."/>
            <person name="Itoh H."/>
        </authorList>
    </citation>
    <scope>NUCLEOTIDE SEQUENCE [LARGE SCALE GENOMIC DNA]</scope>
    <source>
        <strain evidence="2 3">KK4</strain>
    </source>
</reference>
<dbReference type="AlphaFoldDB" id="A0A5J4FVU5"/>
<feature type="region of interest" description="Disordered" evidence="1">
    <location>
        <begin position="70"/>
        <end position="91"/>
    </location>
</feature>
<protein>
    <submittedName>
        <fullName evidence="2">Uncharacterized protein</fullName>
    </submittedName>
</protein>